<evidence type="ECO:0000313" key="1">
    <source>
        <dbReference type="EMBL" id="MBM2621205.1"/>
    </source>
</evidence>
<protein>
    <submittedName>
        <fullName evidence="1">Uncharacterized protein</fullName>
    </submittedName>
</protein>
<dbReference type="Proteomes" id="UP000632138">
    <property type="component" value="Unassembled WGS sequence"/>
</dbReference>
<proteinExistence type="predicted"/>
<accession>A0ABS2AN52</accession>
<reference evidence="1 2" key="1">
    <citation type="submission" date="2021-01" db="EMBL/GenBank/DDBJ databases">
        <title>Actinoplanes sp. nov. LDG1-06 isolated from lichen.</title>
        <authorList>
            <person name="Saeng-In P."/>
            <person name="Phongsopitanun W."/>
            <person name="Kanchanasin P."/>
            <person name="Yuki M."/>
            <person name="Kudo T."/>
            <person name="Ohkuma M."/>
            <person name="Tanasupawat S."/>
        </authorList>
    </citation>
    <scope>NUCLEOTIDE SEQUENCE [LARGE SCALE GENOMIC DNA]</scope>
    <source>
        <strain evidence="1 2">LDG1-06</strain>
    </source>
</reference>
<comment type="caution">
    <text evidence="1">The sequence shown here is derived from an EMBL/GenBank/DDBJ whole genome shotgun (WGS) entry which is preliminary data.</text>
</comment>
<dbReference type="EMBL" id="JAENHP010000018">
    <property type="protein sequence ID" value="MBM2621205.1"/>
    <property type="molecule type" value="Genomic_DNA"/>
</dbReference>
<organism evidence="1 2">
    <name type="scientific">Paractinoplanes ovalisporus</name>
    <dbReference type="NCBI Taxonomy" id="2810368"/>
    <lineage>
        <taxon>Bacteria</taxon>
        <taxon>Bacillati</taxon>
        <taxon>Actinomycetota</taxon>
        <taxon>Actinomycetes</taxon>
        <taxon>Micromonosporales</taxon>
        <taxon>Micromonosporaceae</taxon>
        <taxon>Paractinoplanes</taxon>
    </lineage>
</organism>
<name>A0ABS2AN52_9ACTN</name>
<sequence>MTEILWTAMRIVRMSRHSGERKATAIARLRPLLEEMRWCLDDKGCVEPDAPERTGPQMACEAVLWMSSELAALIKKHPMG</sequence>
<dbReference type="RefSeq" id="WP_203381182.1">
    <property type="nucleotide sequence ID" value="NZ_JAENHP010000018.1"/>
</dbReference>
<evidence type="ECO:0000313" key="2">
    <source>
        <dbReference type="Proteomes" id="UP000632138"/>
    </source>
</evidence>
<gene>
    <name evidence="1" type="ORF">JIG36_37455</name>
</gene>
<keyword evidence="2" id="KW-1185">Reference proteome</keyword>